<dbReference type="AlphaFoldDB" id="A0A1Y3AYB3"/>
<proteinExistence type="predicted"/>
<gene>
    <name evidence="1" type="ORF">BLA29_004106</name>
</gene>
<dbReference type="Proteomes" id="UP000194236">
    <property type="component" value="Unassembled WGS sequence"/>
</dbReference>
<comment type="caution">
    <text evidence="1">The sequence shown here is derived from an EMBL/GenBank/DDBJ whole genome shotgun (WGS) entry which is preliminary data.</text>
</comment>
<keyword evidence="2" id="KW-1185">Reference proteome</keyword>
<dbReference type="EMBL" id="MUJZ01051266">
    <property type="protein sequence ID" value="OTF73509.1"/>
    <property type="molecule type" value="Genomic_DNA"/>
</dbReference>
<organism evidence="1 2">
    <name type="scientific">Euroglyphus maynei</name>
    <name type="common">Mayne's house dust mite</name>
    <dbReference type="NCBI Taxonomy" id="6958"/>
    <lineage>
        <taxon>Eukaryota</taxon>
        <taxon>Metazoa</taxon>
        <taxon>Ecdysozoa</taxon>
        <taxon>Arthropoda</taxon>
        <taxon>Chelicerata</taxon>
        <taxon>Arachnida</taxon>
        <taxon>Acari</taxon>
        <taxon>Acariformes</taxon>
        <taxon>Sarcoptiformes</taxon>
        <taxon>Astigmata</taxon>
        <taxon>Psoroptidia</taxon>
        <taxon>Analgoidea</taxon>
        <taxon>Pyroglyphidae</taxon>
        <taxon>Pyroglyphinae</taxon>
        <taxon>Euroglyphus</taxon>
    </lineage>
</organism>
<evidence type="ECO:0000313" key="2">
    <source>
        <dbReference type="Proteomes" id="UP000194236"/>
    </source>
</evidence>
<name>A0A1Y3AYB3_EURMA</name>
<evidence type="ECO:0000313" key="1">
    <source>
        <dbReference type="EMBL" id="OTF73509.1"/>
    </source>
</evidence>
<protein>
    <submittedName>
        <fullName evidence="1">Uncharacterized protein</fullName>
    </submittedName>
</protein>
<sequence>MAKSFPIDGIVIILFNISFGHNEEFEEMEQTAYSECMRRTMIVTNTNHTDSILLILFEN</sequence>
<accession>A0A1Y3AYB3</accession>
<reference evidence="1 2" key="1">
    <citation type="submission" date="2017-03" db="EMBL/GenBank/DDBJ databases">
        <title>Genome Survey of Euroglyphus maynei.</title>
        <authorList>
            <person name="Arlian L.G."/>
            <person name="Morgan M.S."/>
            <person name="Rider S.D."/>
        </authorList>
    </citation>
    <scope>NUCLEOTIDE SEQUENCE [LARGE SCALE GENOMIC DNA]</scope>
    <source>
        <strain evidence="1">Arlian Lab</strain>
        <tissue evidence="1">Whole body</tissue>
    </source>
</reference>